<dbReference type="PRINTS" id="PR01951">
    <property type="entry name" value="LANCEUKARYTE"/>
</dbReference>
<protein>
    <submittedName>
        <fullName evidence="3">LanC-like protein 3 homolog isoform X1</fullName>
    </submittedName>
</protein>
<sequence length="458" mass="51678">MCVPSNLFYMVDLFLKKGINQKWPTLRSRSSKLFKKKPVEVFVKTKMTTSVAKKRFLVNQMPDFAENQVEVPTEQIIKQINEYISDIRENFQPTERNGKDGLYLGTAGVAYMYYHLSKVPAMGARREELLREAVEYLRPALDVCTYEVNEMNIPGLLLGNCGVYAVASAVFAATGEEKESLRYRELYNDAAKYCKELNFLPYGSDELFVGRAGYICGAIWMSRQTAKAFKTEDIFDLCRIVVLSGKQYAQSTKTPSSLMYSYYDVEYLGAGHGICSILLILMSVPGYLDANPLDAKVVQDAVDYLLSLQDEHGNFPAATDEIKNQSNELIHWCHGAGGVVYLMAKAYLSWKNDKYLKACERAADLIWEKGLLRKGPGLCHGVAGNGYVFLLLHRLTGKDKYLHRAIKFSEFLEDAHFKQMARVPDNPHSLFEGIAGTVCFLSDMLQPQNAAFPFLDVF</sequence>
<dbReference type="InterPro" id="IPR020464">
    <property type="entry name" value="LanC-like_prot_euk"/>
</dbReference>
<organism evidence="2 3">
    <name type="scientific">Nicrophorus vespilloides</name>
    <name type="common">Boreal carrion beetle</name>
    <dbReference type="NCBI Taxonomy" id="110193"/>
    <lineage>
        <taxon>Eukaryota</taxon>
        <taxon>Metazoa</taxon>
        <taxon>Ecdysozoa</taxon>
        <taxon>Arthropoda</taxon>
        <taxon>Hexapoda</taxon>
        <taxon>Insecta</taxon>
        <taxon>Pterygota</taxon>
        <taxon>Neoptera</taxon>
        <taxon>Endopterygota</taxon>
        <taxon>Coleoptera</taxon>
        <taxon>Polyphaga</taxon>
        <taxon>Staphyliniformia</taxon>
        <taxon>Silphidae</taxon>
        <taxon>Nicrophorinae</taxon>
        <taxon>Nicrophorus</taxon>
    </lineage>
</organism>
<accession>A0ABM1MKA9</accession>
<dbReference type="GeneID" id="108561535"/>
<dbReference type="RefSeq" id="XP_017775009.1">
    <property type="nucleotide sequence ID" value="XM_017919520.1"/>
</dbReference>
<comment type="similarity">
    <text evidence="1">Belongs to the LanC-like protein family.</text>
</comment>
<dbReference type="Gene3D" id="1.50.10.10">
    <property type="match status" value="1"/>
</dbReference>
<dbReference type="PRINTS" id="PR01950">
    <property type="entry name" value="LANCSUPER"/>
</dbReference>
<dbReference type="InterPro" id="IPR007822">
    <property type="entry name" value="LANC-like"/>
</dbReference>
<proteinExistence type="inferred from homology"/>
<dbReference type="CDD" id="cd04794">
    <property type="entry name" value="euk_LANCL"/>
    <property type="match status" value="1"/>
</dbReference>
<gene>
    <name evidence="3" type="primary">LOC108561535</name>
</gene>
<keyword evidence="2" id="KW-1185">Reference proteome</keyword>
<name>A0ABM1MKA9_NICVS</name>
<dbReference type="PANTHER" id="PTHR12736">
    <property type="entry name" value="LANC-LIKE PROTEIN"/>
    <property type="match status" value="1"/>
</dbReference>
<dbReference type="SMART" id="SM01260">
    <property type="entry name" value="LANC_like"/>
    <property type="match status" value="1"/>
</dbReference>
<evidence type="ECO:0000256" key="1">
    <source>
        <dbReference type="ARBA" id="ARBA00007179"/>
    </source>
</evidence>
<dbReference type="Proteomes" id="UP000695000">
    <property type="component" value="Unplaced"/>
</dbReference>
<dbReference type="PANTHER" id="PTHR12736:SF7">
    <property type="entry name" value="LANC-LIKE PROTEIN 3"/>
    <property type="match status" value="1"/>
</dbReference>
<evidence type="ECO:0000313" key="3">
    <source>
        <dbReference type="RefSeq" id="XP_017775009.1"/>
    </source>
</evidence>
<evidence type="ECO:0000313" key="2">
    <source>
        <dbReference type="Proteomes" id="UP000695000"/>
    </source>
</evidence>
<dbReference type="SUPFAM" id="SSF158745">
    <property type="entry name" value="LanC-like"/>
    <property type="match status" value="1"/>
</dbReference>
<dbReference type="Pfam" id="PF05147">
    <property type="entry name" value="LANC_like"/>
    <property type="match status" value="1"/>
</dbReference>
<reference evidence="3" key="1">
    <citation type="submission" date="2025-08" db="UniProtKB">
        <authorList>
            <consortium name="RefSeq"/>
        </authorList>
    </citation>
    <scope>IDENTIFICATION</scope>
    <source>
        <tissue evidence="3">Whole Larva</tissue>
    </source>
</reference>
<dbReference type="InterPro" id="IPR012341">
    <property type="entry name" value="6hp_glycosidase-like_sf"/>
</dbReference>